<reference evidence="3" key="1">
    <citation type="submission" date="2015-10" db="EMBL/GenBank/DDBJ databases">
        <authorList>
            <person name="Ju K.-S."/>
            <person name="Doroghazi J.R."/>
            <person name="Metcalf W.W."/>
        </authorList>
    </citation>
    <scope>NUCLEOTIDE SEQUENCE [LARGE SCALE GENOMIC DNA]</scope>
    <source>
        <strain evidence="3">NRRL 3151</strain>
    </source>
</reference>
<proteinExistence type="predicted"/>
<gene>
    <name evidence="2" type="ORF">ADL12_09120</name>
</gene>
<evidence type="ECO:0000256" key="1">
    <source>
        <dbReference type="SAM" id="Phobius"/>
    </source>
</evidence>
<evidence type="ECO:0000313" key="3">
    <source>
        <dbReference type="Proteomes" id="UP000053923"/>
    </source>
</evidence>
<feature type="transmembrane region" description="Helical" evidence="1">
    <location>
        <begin position="19"/>
        <end position="49"/>
    </location>
</feature>
<accession>A0A0X3VDV8</accession>
<keyword evidence="1" id="KW-0812">Transmembrane</keyword>
<keyword evidence="1" id="KW-0472">Membrane</keyword>
<sequence length="107" mass="11128">MTVGVLSVANGLSDPLHALLVLCALAALLGVCARFVAAPGTAAVCWFFLNGFAVPPQGELTWQGYPDAGRLVFLMVAALLGTVIARLVNARSAYRRITPDGDRDAGS</sequence>
<comment type="caution">
    <text evidence="2">The sequence shown here is derived from an EMBL/GenBank/DDBJ whole genome shotgun (WGS) entry which is preliminary data.</text>
</comment>
<organism evidence="2 3">
    <name type="scientific">Streptomyces regalis</name>
    <dbReference type="NCBI Taxonomy" id="68262"/>
    <lineage>
        <taxon>Bacteria</taxon>
        <taxon>Bacillati</taxon>
        <taxon>Actinomycetota</taxon>
        <taxon>Actinomycetes</taxon>
        <taxon>Kitasatosporales</taxon>
        <taxon>Streptomycetaceae</taxon>
        <taxon>Streptomyces</taxon>
    </lineage>
</organism>
<protein>
    <submittedName>
        <fullName evidence="2">Uncharacterized protein</fullName>
    </submittedName>
</protein>
<keyword evidence="3" id="KW-1185">Reference proteome</keyword>
<dbReference type="AlphaFoldDB" id="A0A0X3VDV8"/>
<keyword evidence="1" id="KW-1133">Transmembrane helix</keyword>
<dbReference type="Proteomes" id="UP000053923">
    <property type="component" value="Unassembled WGS sequence"/>
</dbReference>
<name>A0A0X3VDV8_9ACTN</name>
<feature type="transmembrane region" description="Helical" evidence="1">
    <location>
        <begin position="69"/>
        <end position="88"/>
    </location>
</feature>
<evidence type="ECO:0000313" key="2">
    <source>
        <dbReference type="EMBL" id="KUL42794.1"/>
    </source>
</evidence>
<dbReference type="EMBL" id="LLZG01000047">
    <property type="protein sequence ID" value="KUL42794.1"/>
    <property type="molecule type" value="Genomic_DNA"/>
</dbReference>